<gene>
    <name evidence="2" type="ordered locus">Caci_2772</name>
</gene>
<dbReference type="EMBL" id="CP001700">
    <property type="protein sequence ID" value="ACU71685.1"/>
    <property type="molecule type" value="Genomic_DNA"/>
</dbReference>
<protein>
    <recommendedName>
        <fullName evidence="1">Peptidase S33 tripeptidyl aminopeptidase-like C-terminal domain-containing protein</fullName>
    </recommendedName>
</protein>
<name>C7Q110_CATAD</name>
<keyword evidence="3" id="KW-1185">Reference proteome</keyword>
<dbReference type="OrthoDB" id="9806902at2"/>
<proteinExistence type="predicted"/>
<dbReference type="Gene3D" id="3.40.50.1820">
    <property type="entry name" value="alpha/beta hydrolase"/>
    <property type="match status" value="1"/>
</dbReference>
<evidence type="ECO:0000259" key="1">
    <source>
        <dbReference type="Pfam" id="PF08386"/>
    </source>
</evidence>
<accession>C7Q110</accession>
<evidence type="ECO:0000313" key="3">
    <source>
        <dbReference type="Proteomes" id="UP000000851"/>
    </source>
</evidence>
<dbReference type="Pfam" id="PF08386">
    <property type="entry name" value="Abhydrolase_4"/>
    <property type="match status" value="1"/>
</dbReference>
<organism evidence="2 3">
    <name type="scientific">Catenulispora acidiphila (strain DSM 44928 / JCM 14897 / NBRC 102108 / NRRL B-24433 / ID139908)</name>
    <dbReference type="NCBI Taxonomy" id="479433"/>
    <lineage>
        <taxon>Bacteria</taxon>
        <taxon>Bacillati</taxon>
        <taxon>Actinomycetota</taxon>
        <taxon>Actinomycetes</taxon>
        <taxon>Catenulisporales</taxon>
        <taxon>Catenulisporaceae</taxon>
        <taxon>Catenulispora</taxon>
    </lineage>
</organism>
<dbReference type="AlphaFoldDB" id="C7Q110"/>
<dbReference type="InterPro" id="IPR029058">
    <property type="entry name" value="AB_hydrolase_fold"/>
</dbReference>
<dbReference type="RefSeq" id="WP_012786978.1">
    <property type="nucleotide sequence ID" value="NC_013131.1"/>
</dbReference>
<dbReference type="SUPFAM" id="SSF53474">
    <property type="entry name" value="alpha/beta-Hydrolases"/>
    <property type="match status" value="1"/>
</dbReference>
<evidence type="ECO:0000313" key="2">
    <source>
        <dbReference type="EMBL" id="ACU71685.1"/>
    </source>
</evidence>
<dbReference type="InterPro" id="IPR013595">
    <property type="entry name" value="Pept_S33_TAP-like_C"/>
</dbReference>
<reference evidence="2 3" key="1">
    <citation type="journal article" date="2009" name="Stand. Genomic Sci.">
        <title>Complete genome sequence of Catenulispora acidiphila type strain (ID 139908).</title>
        <authorList>
            <person name="Copeland A."/>
            <person name="Lapidus A."/>
            <person name="Glavina Del Rio T."/>
            <person name="Nolan M."/>
            <person name="Lucas S."/>
            <person name="Chen F."/>
            <person name="Tice H."/>
            <person name="Cheng J.F."/>
            <person name="Bruce D."/>
            <person name="Goodwin L."/>
            <person name="Pitluck S."/>
            <person name="Mikhailova N."/>
            <person name="Pati A."/>
            <person name="Ivanova N."/>
            <person name="Mavromatis K."/>
            <person name="Chen A."/>
            <person name="Palaniappan K."/>
            <person name="Chain P."/>
            <person name="Land M."/>
            <person name="Hauser L."/>
            <person name="Chang Y.J."/>
            <person name="Jeffries C.D."/>
            <person name="Chertkov O."/>
            <person name="Brettin T."/>
            <person name="Detter J.C."/>
            <person name="Han C."/>
            <person name="Ali Z."/>
            <person name="Tindall B.J."/>
            <person name="Goker M."/>
            <person name="Bristow J."/>
            <person name="Eisen J.A."/>
            <person name="Markowitz V."/>
            <person name="Hugenholtz P."/>
            <person name="Kyrpides N.C."/>
            <person name="Klenk H.P."/>
        </authorList>
    </citation>
    <scope>NUCLEOTIDE SEQUENCE [LARGE SCALE GENOMIC DNA]</scope>
    <source>
        <strain evidence="3">DSM 44928 / JCM 14897 / NBRC 102108 / NRRL B-24433 / ID139908</strain>
    </source>
</reference>
<feature type="domain" description="Peptidase S33 tripeptidyl aminopeptidase-like C-terminal" evidence="1">
    <location>
        <begin position="163"/>
        <end position="223"/>
    </location>
</feature>
<dbReference type="KEGG" id="cai:Caci_2772"/>
<dbReference type="InParanoid" id="C7Q110"/>
<dbReference type="STRING" id="479433.Caci_2772"/>
<dbReference type="eggNOG" id="COG2267">
    <property type="taxonomic scope" value="Bacteria"/>
</dbReference>
<dbReference type="Proteomes" id="UP000000851">
    <property type="component" value="Chromosome"/>
</dbReference>
<dbReference type="HOGENOM" id="CLU_1123615_0_0_11"/>
<sequence>MTHSWLPEGPAAVRGTVVILPGRGEHGGVYERFGRRLAYDAYAVHAVDAGDAGATLAETVAKLAADAVGPVVLAGSDTGALHALALAVSGTGALGGLILVGLPGPDLPEAPADWQQELEARTACPTHRARLDGDADFVRGALSEPVSAELSAVLGDPALDVLTTPALVLHGADDRLAPASAASALADRLPGAELVLARTASHDVLNDAIHRTVAAHVVQWLERLRADGPARPLLAVRPAAAPAASR</sequence>